<dbReference type="SUPFAM" id="SSF90123">
    <property type="entry name" value="ABC transporter transmembrane region"/>
    <property type="match status" value="1"/>
</dbReference>
<evidence type="ECO:0000256" key="4">
    <source>
        <dbReference type="ARBA" id="ARBA00022840"/>
    </source>
</evidence>
<proteinExistence type="predicted"/>
<evidence type="ECO:0000313" key="13">
    <source>
        <dbReference type="EMBL" id="WXA97015.1"/>
    </source>
</evidence>
<dbReference type="Gene3D" id="3.90.70.10">
    <property type="entry name" value="Cysteine proteinases"/>
    <property type="match status" value="1"/>
</dbReference>
<feature type="transmembrane region" description="Helical" evidence="9">
    <location>
        <begin position="309"/>
        <end position="333"/>
    </location>
</feature>
<dbReference type="InterPro" id="IPR039421">
    <property type="entry name" value="Type_1_exporter"/>
</dbReference>
<keyword evidence="6 9" id="KW-1133">Transmembrane helix</keyword>
<evidence type="ECO:0000313" key="14">
    <source>
        <dbReference type="Proteomes" id="UP001379533"/>
    </source>
</evidence>
<dbReference type="Gene3D" id="3.40.50.300">
    <property type="entry name" value="P-loop containing nucleotide triphosphate hydrolases"/>
    <property type="match status" value="1"/>
</dbReference>
<dbReference type="InterPro" id="IPR011527">
    <property type="entry name" value="ABC1_TM_dom"/>
</dbReference>
<dbReference type="PROSITE" id="PS50990">
    <property type="entry name" value="PEPTIDASE_C39"/>
    <property type="match status" value="1"/>
</dbReference>
<dbReference type="Pfam" id="PF03412">
    <property type="entry name" value="Peptidase_C39"/>
    <property type="match status" value="1"/>
</dbReference>
<keyword evidence="8" id="KW-0080">Bacteriocin transport</keyword>
<accession>A0ABZ2KHG2</accession>
<dbReference type="GO" id="GO:0005524">
    <property type="term" value="F:ATP binding"/>
    <property type="evidence" value="ECO:0007669"/>
    <property type="project" value="UniProtKB-KW"/>
</dbReference>
<evidence type="ECO:0000256" key="7">
    <source>
        <dbReference type="ARBA" id="ARBA00023136"/>
    </source>
</evidence>
<name>A0ABZ2KHG2_9BACT</name>
<keyword evidence="4 13" id="KW-0067">ATP-binding</keyword>
<evidence type="ECO:0000259" key="10">
    <source>
        <dbReference type="PROSITE" id="PS50893"/>
    </source>
</evidence>
<dbReference type="PROSITE" id="PS50929">
    <property type="entry name" value="ABC_TM1F"/>
    <property type="match status" value="1"/>
</dbReference>
<dbReference type="PROSITE" id="PS50893">
    <property type="entry name" value="ABC_TRANSPORTER_2"/>
    <property type="match status" value="1"/>
</dbReference>
<feature type="domain" description="ABC transporter" evidence="10">
    <location>
        <begin position="626"/>
        <end position="860"/>
    </location>
</feature>
<dbReference type="RefSeq" id="WP_394847631.1">
    <property type="nucleotide sequence ID" value="NZ_CP089982.1"/>
</dbReference>
<dbReference type="Gene3D" id="1.20.1560.10">
    <property type="entry name" value="ABC transporter type 1, transmembrane domain"/>
    <property type="match status" value="1"/>
</dbReference>
<evidence type="ECO:0000259" key="11">
    <source>
        <dbReference type="PROSITE" id="PS50929"/>
    </source>
</evidence>
<comment type="subcellular location">
    <subcellularLocation>
        <location evidence="1">Cell membrane</location>
        <topology evidence="1">Multi-pass membrane protein</topology>
    </subcellularLocation>
</comment>
<feature type="transmembrane region" description="Helical" evidence="9">
    <location>
        <begin position="353"/>
        <end position="372"/>
    </location>
</feature>
<dbReference type="Pfam" id="PF00005">
    <property type="entry name" value="ABC_tran"/>
    <property type="match status" value="1"/>
</dbReference>
<dbReference type="PANTHER" id="PTHR24221">
    <property type="entry name" value="ATP-BINDING CASSETTE SUB-FAMILY B"/>
    <property type="match status" value="1"/>
</dbReference>
<evidence type="ECO:0000256" key="6">
    <source>
        <dbReference type="ARBA" id="ARBA00022989"/>
    </source>
</evidence>
<feature type="transmembrane region" description="Helical" evidence="9">
    <location>
        <begin position="454"/>
        <end position="473"/>
    </location>
</feature>
<keyword evidence="2 9" id="KW-0812">Transmembrane</keyword>
<dbReference type="InterPro" id="IPR003439">
    <property type="entry name" value="ABC_transporter-like_ATP-bd"/>
</dbReference>
<dbReference type="Proteomes" id="UP001379533">
    <property type="component" value="Chromosome"/>
</dbReference>
<keyword evidence="5" id="KW-0653">Protein transport</keyword>
<feature type="transmembrane region" description="Helical" evidence="9">
    <location>
        <begin position="430"/>
        <end position="448"/>
    </location>
</feature>
<feature type="domain" description="ABC transmembrane type-1" evidence="11">
    <location>
        <begin position="314"/>
        <end position="552"/>
    </location>
</feature>
<evidence type="ECO:0000256" key="5">
    <source>
        <dbReference type="ARBA" id="ARBA00022927"/>
    </source>
</evidence>
<dbReference type="InterPro" id="IPR027417">
    <property type="entry name" value="P-loop_NTPase"/>
</dbReference>
<sequence>MSSSRSTRRCFLVPEVVQTSAMDCGPAALTSLLEGFGISASYGRLREACQTDVDGTSIDTLEELAGKLGLIATQTMVPPEHLFLHEARVLPAIVVVKQPDGTPHFIIVWRRVGPLMQVMDPSVGRRWMTESSLRDQLFMHRMPVSPEQFRALATSDTFVEVLGRRLVDLGCVSESDAVLTRAAASDDWRPIALLDAATRMVADIVHSGGVRKGREAGSLLRSILERCKGEHPGEGSIPPAYWTGLPGGMSRDEEEGVWLHGVVVVAVRAGAHDGHVADASLASAELAAVLKEPPARPIRELLRMLRADGALGPAALLVALTFAAGVGLVETILMRGLVEVAGDLGVLKERMAGMGALVAFLLALLLLELPIAQSIRRIGRHLEVRLRVAFLTKLPRLADRYLSSRPTSDMANRSHALSAIRSFPDLGAQLVRSALSLLVTVGAIAWLHPPSAPLAILAGVVALAVPLASERVLSERDLRVRAHVGGLSRFYLDGLIGLVPVRTHGAERAVRREHESLLVHWARAARSLVRAAIVTDTLGSCLGFGLAALLLFRYVRGGGPLSEILLFSYWVLNLPVLGQSLAGAVRAYPGVRNTALRLLEPLGAIEEVRAEGMTEAAAPSTRGVALEFEGVSVVAGGHAILEEVDLRIAPGSEVAIVGPSGAGKSTFVGILLGWHRPVAGRVLVDGYPLDAAREDVLRRECAWVDPAVQLWNRSLADNMLYGMPAGAMGALPGALDAADLQQLLERMPDGMQTVLGEGGALVSGGEGQRVRLGRALLRRDARLVILDEPFRGLDRRKRRALLSRARAWWRGATILCVTHDMSETLDFGRVLVVEDGRIVEDGVPAALVEAPSSRYRAMLDAEKVVQRGFWSGGNWRKMTLRAGKLAEYGEDAPRLLPQVKGKRGRLRAVTASDLPQTALRAGSLVSPTTPVKPGGPKT</sequence>
<organism evidence="13 14">
    <name type="scientific">Pendulispora brunnea</name>
    <dbReference type="NCBI Taxonomy" id="2905690"/>
    <lineage>
        <taxon>Bacteria</taxon>
        <taxon>Pseudomonadati</taxon>
        <taxon>Myxococcota</taxon>
        <taxon>Myxococcia</taxon>
        <taxon>Myxococcales</taxon>
        <taxon>Sorangiineae</taxon>
        <taxon>Pendulisporaceae</taxon>
        <taxon>Pendulispora</taxon>
    </lineage>
</organism>
<evidence type="ECO:0000259" key="12">
    <source>
        <dbReference type="PROSITE" id="PS50990"/>
    </source>
</evidence>
<evidence type="ECO:0000256" key="2">
    <source>
        <dbReference type="ARBA" id="ARBA00022692"/>
    </source>
</evidence>
<dbReference type="InterPro" id="IPR005074">
    <property type="entry name" value="Peptidase_C39"/>
</dbReference>
<dbReference type="PANTHER" id="PTHR24221:SF654">
    <property type="entry name" value="ATP-BINDING CASSETTE SUB-FAMILY B MEMBER 6"/>
    <property type="match status" value="1"/>
</dbReference>
<dbReference type="SUPFAM" id="SSF52540">
    <property type="entry name" value="P-loop containing nucleoside triphosphate hydrolases"/>
    <property type="match status" value="1"/>
</dbReference>
<dbReference type="InterPro" id="IPR003593">
    <property type="entry name" value="AAA+_ATPase"/>
</dbReference>
<dbReference type="SMART" id="SM00382">
    <property type="entry name" value="AAA"/>
    <property type="match status" value="1"/>
</dbReference>
<evidence type="ECO:0000256" key="3">
    <source>
        <dbReference type="ARBA" id="ARBA00022741"/>
    </source>
</evidence>
<dbReference type="InterPro" id="IPR036640">
    <property type="entry name" value="ABC1_TM_sf"/>
</dbReference>
<evidence type="ECO:0000256" key="8">
    <source>
        <dbReference type="ARBA" id="ARBA00043264"/>
    </source>
</evidence>
<feature type="domain" description="Peptidase C39" evidence="12">
    <location>
        <begin position="18"/>
        <end position="144"/>
    </location>
</feature>
<evidence type="ECO:0000256" key="9">
    <source>
        <dbReference type="SAM" id="Phobius"/>
    </source>
</evidence>
<evidence type="ECO:0000256" key="1">
    <source>
        <dbReference type="ARBA" id="ARBA00004651"/>
    </source>
</evidence>
<keyword evidence="5" id="KW-0813">Transport</keyword>
<keyword evidence="14" id="KW-1185">Reference proteome</keyword>
<gene>
    <name evidence="13" type="ORF">LZC95_09230</name>
</gene>
<keyword evidence="7 9" id="KW-0472">Membrane</keyword>
<protein>
    <submittedName>
        <fullName evidence="13">ATP-binding cassette domain-containing protein</fullName>
    </submittedName>
</protein>
<keyword evidence="3" id="KW-0547">Nucleotide-binding</keyword>
<feature type="transmembrane region" description="Helical" evidence="9">
    <location>
        <begin position="533"/>
        <end position="555"/>
    </location>
</feature>
<reference evidence="13 14" key="1">
    <citation type="submission" date="2021-12" db="EMBL/GenBank/DDBJ databases">
        <title>Discovery of the Pendulisporaceae a myxobacterial family with distinct sporulation behavior and unique specialized metabolism.</title>
        <authorList>
            <person name="Garcia R."/>
            <person name="Popoff A."/>
            <person name="Bader C.D."/>
            <person name="Loehr J."/>
            <person name="Walesch S."/>
            <person name="Walt C."/>
            <person name="Boldt J."/>
            <person name="Bunk B."/>
            <person name="Haeckl F.J.F.P.J."/>
            <person name="Gunesch A.P."/>
            <person name="Birkelbach J."/>
            <person name="Nuebel U."/>
            <person name="Pietschmann T."/>
            <person name="Bach T."/>
            <person name="Mueller R."/>
        </authorList>
    </citation>
    <scope>NUCLEOTIDE SEQUENCE [LARGE SCALE GENOMIC DNA]</scope>
    <source>
        <strain evidence="13 14">MSr12523</strain>
    </source>
</reference>
<dbReference type="EMBL" id="CP089982">
    <property type="protein sequence ID" value="WXA97015.1"/>
    <property type="molecule type" value="Genomic_DNA"/>
</dbReference>